<dbReference type="Gene3D" id="6.10.20.40">
    <property type="entry name" value="TEA/ATTS domain"/>
    <property type="match status" value="1"/>
</dbReference>
<reference evidence="5" key="1">
    <citation type="submission" date="2023-06" db="EMBL/GenBank/DDBJ databases">
        <authorList>
            <consortium name="Lawrence Berkeley National Laboratory"/>
            <person name="Ahrendt S."/>
            <person name="Sahu N."/>
            <person name="Indic B."/>
            <person name="Wong-Bajracharya J."/>
            <person name="Merenyi Z."/>
            <person name="Ke H.-M."/>
            <person name="Monk M."/>
            <person name="Kocsube S."/>
            <person name="Drula E."/>
            <person name="Lipzen A."/>
            <person name="Balint B."/>
            <person name="Henrissat B."/>
            <person name="Andreopoulos B."/>
            <person name="Martin F.M."/>
            <person name="Harder C.B."/>
            <person name="Rigling D."/>
            <person name="Ford K.L."/>
            <person name="Foster G.D."/>
            <person name="Pangilinan J."/>
            <person name="Papanicolaou A."/>
            <person name="Barry K."/>
            <person name="LaButti K."/>
            <person name="Viragh M."/>
            <person name="Koriabine M."/>
            <person name="Yan M."/>
            <person name="Riley R."/>
            <person name="Champramary S."/>
            <person name="Plett K.L."/>
            <person name="Tsai I.J."/>
            <person name="Slot J."/>
            <person name="Sipos G."/>
            <person name="Plett J."/>
            <person name="Nagy L.G."/>
            <person name="Grigoriev I.V."/>
        </authorList>
    </citation>
    <scope>NUCLEOTIDE SEQUENCE</scope>
    <source>
        <strain evidence="5">FPL87.14</strain>
    </source>
</reference>
<dbReference type="AlphaFoldDB" id="A0AA39J3R2"/>
<evidence type="ECO:0000256" key="1">
    <source>
        <dbReference type="ARBA" id="ARBA00008421"/>
    </source>
</evidence>
<sequence length="332" mass="37313">MSSADDSLNVKWLRGIGRRKHRRQLKGTKKAVWPPDLELALLEGLRKYTSRGGKNKHPSPSLGVCRYDRRCTLRGVFISDYIYETTGKRRTREQVNGRLRYMRGTYRYREIYRLIDNPVNDNEDFQTRSSHSGRPALSWAGTHSPHPPLPQLNELAYRVVAQPHTPQSLSSIHAASLLSPRPNGASVLLAGSGRILTMVLPDPVANCCTVSVFSAMWTLPVLSEVAPMFYLGAAEDRKGCLYRTSLSLMLWQLICSTSDPTEYVVVQDIFPQTEYSTDTVSKISIAYYFTGASSQEGYLHCQQSTYSQPAVTAESQWLIPSSSVAIRKKFDL</sequence>
<evidence type="ECO:0000313" key="5">
    <source>
        <dbReference type="EMBL" id="KAK0434741.1"/>
    </source>
</evidence>
<proteinExistence type="inferred from homology"/>
<feature type="DNA-binding region" description="TEA" evidence="2">
    <location>
        <begin position="26"/>
        <end position="109"/>
    </location>
</feature>
<feature type="region of interest" description="Disordered" evidence="3">
    <location>
        <begin position="122"/>
        <end position="143"/>
    </location>
</feature>
<comment type="caution">
    <text evidence="5">The sequence shown here is derived from an EMBL/GenBank/DDBJ whole genome shotgun (WGS) entry which is preliminary data.</text>
</comment>
<evidence type="ECO:0000313" key="6">
    <source>
        <dbReference type="Proteomes" id="UP001175226"/>
    </source>
</evidence>
<name>A0AA39J3R2_9AGAR</name>
<evidence type="ECO:0000256" key="3">
    <source>
        <dbReference type="SAM" id="MobiDB-lite"/>
    </source>
</evidence>
<keyword evidence="6" id="KW-1185">Reference proteome</keyword>
<accession>A0AA39J3R2</accession>
<protein>
    <recommendedName>
        <fullName evidence="4">TEA domain-containing protein</fullName>
    </recommendedName>
</protein>
<dbReference type="Pfam" id="PF01285">
    <property type="entry name" value="TEA"/>
    <property type="match status" value="1"/>
</dbReference>
<gene>
    <name evidence="5" type="ORF">EV421DRAFT_1989416</name>
</gene>
<dbReference type="EMBL" id="JAUEPT010000069">
    <property type="protein sequence ID" value="KAK0434741.1"/>
    <property type="molecule type" value="Genomic_DNA"/>
</dbReference>
<comment type="similarity">
    <text evidence="1">Belongs to the TEC1 family.</text>
</comment>
<organism evidence="5 6">
    <name type="scientific">Armillaria borealis</name>
    <dbReference type="NCBI Taxonomy" id="47425"/>
    <lineage>
        <taxon>Eukaryota</taxon>
        <taxon>Fungi</taxon>
        <taxon>Dikarya</taxon>
        <taxon>Basidiomycota</taxon>
        <taxon>Agaricomycotina</taxon>
        <taxon>Agaricomycetes</taxon>
        <taxon>Agaricomycetidae</taxon>
        <taxon>Agaricales</taxon>
        <taxon>Marasmiineae</taxon>
        <taxon>Physalacriaceae</taxon>
        <taxon>Armillaria</taxon>
    </lineage>
</organism>
<dbReference type="PROSITE" id="PS51088">
    <property type="entry name" value="TEA_2"/>
    <property type="match status" value="1"/>
</dbReference>
<dbReference type="InterPro" id="IPR038096">
    <property type="entry name" value="TEA/ATTS_sf"/>
</dbReference>
<evidence type="ECO:0000259" key="4">
    <source>
        <dbReference type="PROSITE" id="PS51088"/>
    </source>
</evidence>
<dbReference type="Proteomes" id="UP001175226">
    <property type="component" value="Unassembled WGS sequence"/>
</dbReference>
<evidence type="ECO:0000256" key="2">
    <source>
        <dbReference type="PROSITE-ProRule" id="PRU00505"/>
    </source>
</evidence>
<dbReference type="InterPro" id="IPR000818">
    <property type="entry name" value="TEA/ATTS_dom"/>
</dbReference>
<dbReference type="GO" id="GO:0003700">
    <property type="term" value="F:DNA-binding transcription factor activity"/>
    <property type="evidence" value="ECO:0007669"/>
    <property type="project" value="InterPro"/>
</dbReference>
<feature type="domain" description="TEA" evidence="4">
    <location>
        <begin position="26"/>
        <end position="109"/>
    </location>
</feature>